<proteinExistence type="predicted"/>
<organism evidence="1 2">
    <name type="scientific">Imshaugia aleurites</name>
    <dbReference type="NCBI Taxonomy" id="172621"/>
    <lineage>
        <taxon>Eukaryota</taxon>
        <taxon>Fungi</taxon>
        <taxon>Dikarya</taxon>
        <taxon>Ascomycota</taxon>
        <taxon>Pezizomycotina</taxon>
        <taxon>Lecanoromycetes</taxon>
        <taxon>OSLEUM clade</taxon>
        <taxon>Lecanoromycetidae</taxon>
        <taxon>Lecanorales</taxon>
        <taxon>Lecanorineae</taxon>
        <taxon>Parmeliaceae</taxon>
        <taxon>Imshaugia</taxon>
    </lineage>
</organism>
<dbReference type="Proteomes" id="UP000664534">
    <property type="component" value="Unassembled WGS sequence"/>
</dbReference>
<reference evidence="1" key="1">
    <citation type="submission" date="2021-03" db="EMBL/GenBank/DDBJ databases">
        <authorList>
            <person name="Tagirdzhanova G."/>
        </authorList>
    </citation>
    <scope>NUCLEOTIDE SEQUENCE</scope>
</reference>
<name>A0A8H3PJM4_9LECA</name>
<evidence type="ECO:0000313" key="1">
    <source>
        <dbReference type="EMBL" id="CAF9941944.1"/>
    </source>
</evidence>
<accession>A0A8H3PJM4</accession>
<gene>
    <name evidence="1" type="ORF">IMSHALPRED_003108</name>
</gene>
<comment type="caution">
    <text evidence="1">The sequence shown here is derived from an EMBL/GenBank/DDBJ whole genome shotgun (WGS) entry which is preliminary data.</text>
</comment>
<dbReference type="OrthoDB" id="5317076at2759"/>
<evidence type="ECO:0000313" key="2">
    <source>
        <dbReference type="Proteomes" id="UP000664534"/>
    </source>
</evidence>
<dbReference type="AlphaFoldDB" id="A0A8H3PJM4"/>
<keyword evidence="2" id="KW-1185">Reference proteome</keyword>
<dbReference type="EMBL" id="CAJPDT010000162">
    <property type="protein sequence ID" value="CAF9941944.1"/>
    <property type="molecule type" value="Genomic_DNA"/>
</dbReference>
<protein>
    <submittedName>
        <fullName evidence="1">Uncharacterized protein</fullName>
    </submittedName>
</protein>
<sequence length="390" mass="45951">MSDYMTLHASAYPPTKWSYFAHPRPKYPQTPNNELWTEMTKEYERSMAKRQQIFTSNFLSKTATNRNIGMMGTDVHKRYRQQRTMALEDSAEVGRILKRVWRFVEAVDGLAKNPMETIPEEDEFGTTESQRQPTVKELRQVKEAVMRMQGYKRLEDADEIQQSFRSRLTEILDTYDAFICTPPGKHPRPRWAKISRMGEEVTEHVAHLQQQLTADVAQLRDFLRGQLFDEYCLMRDTCREKKDETWLRYGECVVLQEGKCDESLRKGTAENLDLGGPEVEERLARMIDASELDPDWVLDHIEEYYIGNGHIGTWQRYVQRCRWEKLAAKLTNDIQQLEKINRSRHNGRRCNVMFNIQNTKQQFFKRLSGAQDFELSERASRMQEEQGRSL</sequence>